<dbReference type="SMR" id="A2G054"/>
<keyword evidence="5" id="KW-0560">Oxidoreductase</keyword>
<dbReference type="AlphaFoldDB" id="A2G054"/>
<feature type="domain" description="Nitroreductase" evidence="6">
    <location>
        <begin position="23"/>
        <end position="177"/>
    </location>
</feature>
<dbReference type="CDD" id="cd02062">
    <property type="entry name" value="Nitro_FMN_reductase"/>
    <property type="match status" value="1"/>
</dbReference>
<keyword evidence="4" id="KW-0288">FMN</keyword>
<reference evidence="7" key="2">
    <citation type="journal article" date="2007" name="Science">
        <title>Draft genome sequence of the sexually transmitted pathogen Trichomonas vaginalis.</title>
        <authorList>
            <person name="Carlton J.M."/>
            <person name="Hirt R.P."/>
            <person name="Silva J.C."/>
            <person name="Delcher A.L."/>
            <person name="Schatz M."/>
            <person name="Zhao Q."/>
            <person name="Wortman J.R."/>
            <person name="Bidwell S.L."/>
            <person name="Alsmark U.C.M."/>
            <person name="Besteiro S."/>
            <person name="Sicheritz-Ponten T."/>
            <person name="Noel C.J."/>
            <person name="Dacks J.B."/>
            <person name="Foster P.G."/>
            <person name="Simillion C."/>
            <person name="Van de Peer Y."/>
            <person name="Miranda-Saavedra D."/>
            <person name="Barton G.J."/>
            <person name="Westrop G.D."/>
            <person name="Mueller S."/>
            <person name="Dessi D."/>
            <person name="Fiori P.L."/>
            <person name="Ren Q."/>
            <person name="Paulsen I."/>
            <person name="Zhang H."/>
            <person name="Bastida-Corcuera F.D."/>
            <person name="Simoes-Barbosa A."/>
            <person name="Brown M.T."/>
            <person name="Hayes R.D."/>
            <person name="Mukherjee M."/>
            <person name="Okumura C.Y."/>
            <person name="Schneider R."/>
            <person name="Smith A.J."/>
            <person name="Vanacova S."/>
            <person name="Villalvazo M."/>
            <person name="Haas B.J."/>
            <person name="Pertea M."/>
            <person name="Feldblyum T.V."/>
            <person name="Utterback T.R."/>
            <person name="Shu C.L."/>
            <person name="Osoegawa K."/>
            <person name="de Jong P.J."/>
            <person name="Hrdy I."/>
            <person name="Horvathova L."/>
            <person name="Zubacova Z."/>
            <person name="Dolezal P."/>
            <person name="Malik S.B."/>
            <person name="Logsdon J.M. Jr."/>
            <person name="Henze K."/>
            <person name="Gupta A."/>
            <person name="Wang C.C."/>
            <person name="Dunne R.L."/>
            <person name="Upcroft J.A."/>
            <person name="Upcroft P."/>
            <person name="White O."/>
            <person name="Salzberg S.L."/>
            <person name="Tang P."/>
            <person name="Chiu C.-H."/>
            <person name="Lee Y.-S."/>
            <person name="Embley T.M."/>
            <person name="Coombs G.H."/>
            <person name="Mottram J.C."/>
            <person name="Tachezy J."/>
            <person name="Fraser-Liggett C.M."/>
            <person name="Johnson P.J."/>
        </authorList>
    </citation>
    <scope>NUCLEOTIDE SEQUENCE [LARGE SCALE GENOMIC DNA]</scope>
    <source>
        <strain evidence="7">G3</strain>
    </source>
</reference>
<evidence type="ECO:0000259" key="6">
    <source>
        <dbReference type="Pfam" id="PF00881"/>
    </source>
</evidence>
<protein>
    <submittedName>
        <fullName evidence="7">Nitroreductase family protein</fullName>
    </submittedName>
</protein>
<dbReference type="Gene3D" id="3.40.109.10">
    <property type="entry name" value="NADH Oxidase"/>
    <property type="match status" value="1"/>
</dbReference>
<evidence type="ECO:0000256" key="5">
    <source>
        <dbReference type="ARBA" id="ARBA00023002"/>
    </source>
</evidence>
<dbReference type="PANTHER" id="PTHR43673">
    <property type="entry name" value="NAD(P)H NITROREDUCTASE YDGI-RELATED"/>
    <property type="match status" value="1"/>
</dbReference>
<keyword evidence="8" id="KW-1185">Reference proteome</keyword>
<comment type="similarity">
    <text evidence="2">Belongs to the nitroreductase family.</text>
</comment>
<dbReference type="Proteomes" id="UP000001542">
    <property type="component" value="Unassembled WGS sequence"/>
</dbReference>
<evidence type="ECO:0000256" key="1">
    <source>
        <dbReference type="ARBA" id="ARBA00001917"/>
    </source>
</evidence>
<reference evidence="7" key="1">
    <citation type="submission" date="2006-10" db="EMBL/GenBank/DDBJ databases">
        <authorList>
            <person name="Amadeo P."/>
            <person name="Zhao Q."/>
            <person name="Wortman J."/>
            <person name="Fraser-Liggett C."/>
            <person name="Carlton J."/>
        </authorList>
    </citation>
    <scope>NUCLEOTIDE SEQUENCE</scope>
    <source>
        <strain evidence="7">G3</strain>
    </source>
</reference>
<evidence type="ECO:0000256" key="4">
    <source>
        <dbReference type="ARBA" id="ARBA00022643"/>
    </source>
</evidence>
<dbReference type="InterPro" id="IPR029479">
    <property type="entry name" value="Nitroreductase"/>
</dbReference>
<keyword evidence="3" id="KW-0285">Flavoprotein</keyword>
<organism evidence="7 8">
    <name type="scientific">Trichomonas vaginalis (strain ATCC PRA-98 / G3)</name>
    <dbReference type="NCBI Taxonomy" id="412133"/>
    <lineage>
        <taxon>Eukaryota</taxon>
        <taxon>Metamonada</taxon>
        <taxon>Parabasalia</taxon>
        <taxon>Trichomonadida</taxon>
        <taxon>Trichomonadidae</taxon>
        <taxon>Trichomonas</taxon>
    </lineage>
</organism>
<evidence type="ECO:0000256" key="3">
    <source>
        <dbReference type="ARBA" id="ARBA00022630"/>
    </source>
</evidence>
<dbReference type="RefSeq" id="XP_001302386.1">
    <property type="nucleotide sequence ID" value="XM_001302385.1"/>
</dbReference>
<dbReference type="GO" id="GO:0016491">
    <property type="term" value="F:oxidoreductase activity"/>
    <property type="evidence" value="ECO:0007669"/>
    <property type="project" value="UniProtKB-KW"/>
</dbReference>
<evidence type="ECO:0000313" key="7">
    <source>
        <dbReference type="EMBL" id="EAX89456.1"/>
    </source>
</evidence>
<dbReference type="InterPro" id="IPR000415">
    <property type="entry name" value="Nitroreductase-like"/>
</dbReference>
<dbReference type="VEuPathDB" id="TrichDB:TVAGG3_0923700"/>
<dbReference type="eggNOG" id="ENOG502T1S5">
    <property type="taxonomic scope" value="Eukaryota"/>
</dbReference>
<sequence>MHSQIKISSFLERVFSMDVLSSIEARRTIREYDHNYVIPKEHIEAIANHALMAPSACGFQGCDVYVIQNPEIAAKIEQKSLESVDPKAVPFFKKRYEELGVKNCITCDCQAFFMVVKNERADERYVYVDAGIMAESIMLAAVSLGYVTMPVGAVMYSDLSDTLPVKKGDIIMAVAVAKGVEHPTIPPKPIKAKVHYY</sequence>
<gene>
    <name evidence="7" type="ORF">TVAG_455650</name>
</gene>
<proteinExistence type="inferred from homology"/>
<comment type="cofactor">
    <cofactor evidence="1">
        <name>FMN</name>
        <dbReference type="ChEBI" id="CHEBI:58210"/>
    </cofactor>
</comment>
<dbReference type="PANTHER" id="PTHR43673:SF2">
    <property type="entry name" value="NITROREDUCTASE"/>
    <property type="match status" value="1"/>
</dbReference>
<name>A2G054_TRIV3</name>
<dbReference type="Pfam" id="PF00881">
    <property type="entry name" value="Nitroreductase"/>
    <property type="match status" value="1"/>
</dbReference>
<dbReference type="InParanoid" id="A2G054"/>
<dbReference type="KEGG" id="tva:4747127"/>
<dbReference type="VEuPathDB" id="TrichDB:TVAG_455650"/>
<evidence type="ECO:0000256" key="2">
    <source>
        <dbReference type="ARBA" id="ARBA00007118"/>
    </source>
</evidence>
<evidence type="ECO:0000313" key="8">
    <source>
        <dbReference type="Proteomes" id="UP000001542"/>
    </source>
</evidence>
<dbReference type="EMBL" id="DS114198">
    <property type="protein sequence ID" value="EAX89456.1"/>
    <property type="molecule type" value="Genomic_DNA"/>
</dbReference>
<accession>A2G054</accession>
<dbReference type="SUPFAM" id="SSF55469">
    <property type="entry name" value="FMN-dependent nitroreductase-like"/>
    <property type="match status" value="1"/>
</dbReference>